<dbReference type="PANTHER" id="PTHR43540">
    <property type="entry name" value="PEROXYUREIDOACRYLATE/UREIDOACRYLATE AMIDOHYDROLASE-RELATED"/>
    <property type="match status" value="1"/>
</dbReference>
<dbReference type="EMBL" id="LJUI01000007">
    <property type="protein sequence ID" value="KPK71162.1"/>
    <property type="molecule type" value="Genomic_DNA"/>
</dbReference>
<dbReference type="Proteomes" id="UP000051717">
    <property type="component" value="Unassembled WGS sequence"/>
</dbReference>
<dbReference type="InterPro" id="IPR050272">
    <property type="entry name" value="Isochorismatase-like_hydrls"/>
</dbReference>
<dbReference type="Pfam" id="PF00857">
    <property type="entry name" value="Isochorismatase"/>
    <property type="match status" value="1"/>
</dbReference>
<keyword evidence="1" id="KW-0378">Hydrolase</keyword>
<dbReference type="Gene3D" id="3.40.50.850">
    <property type="entry name" value="Isochorismatase-like"/>
    <property type="match status" value="1"/>
</dbReference>
<sequence>MGHYVTTETLPERTKEWLRRIEAYNQHRLELDPAAAALLVIDMQNFFLDPASPTFTCGGLAVLPNVKKLIAAFRRQGRPVIYTRHVHHPDGLDVGIMGWWWEGRCLEGTPESEIDVGIAPLPGEKVIIKHRYSAFYNTDLETVLRCLGVEDLVLCGIMTNLCCESTARDAYYRDHRVFFPADATGSVSEEMHLATLLNLAFGFASVLTTDELIDQLCRRGSRPGGKTG</sequence>
<comment type="caution">
    <text evidence="3">The sequence shown here is derived from an EMBL/GenBank/DDBJ whole genome shotgun (WGS) entry which is preliminary data.</text>
</comment>
<organism evidence="3 4">
    <name type="scientific">candidate division TA06 bacterium SM23_40</name>
    <dbReference type="NCBI Taxonomy" id="1703774"/>
    <lineage>
        <taxon>Bacteria</taxon>
        <taxon>Bacteria division TA06</taxon>
    </lineage>
</organism>
<dbReference type="PRINTS" id="PR01398">
    <property type="entry name" value="ISCHRISMTASE"/>
</dbReference>
<dbReference type="GO" id="GO:0008908">
    <property type="term" value="F:isochorismatase activity"/>
    <property type="evidence" value="ECO:0007669"/>
    <property type="project" value="InterPro"/>
</dbReference>
<dbReference type="AlphaFoldDB" id="A0A0S8GHR1"/>
<dbReference type="SUPFAM" id="SSF52499">
    <property type="entry name" value="Isochorismatase-like hydrolases"/>
    <property type="match status" value="1"/>
</dbReference>
<dbReference type="PATRIC" id="fig|1703774.3.peg.65"/>
<dbReference type="InterPro" id="IPR000868">
    <property type="entry name" value="Isochorismatase-like_dom"/>
</dbReference>
<dbReference type="PANTHER" id="PTHR43540:SF6">
    <property type="entry name" value="ISOCHORISMATASE-LIKE DOMAIN-CONTAINING PROTEIN"/>
    <property type="match status" value="1"/>
</dbReference>
<gene>
    <name evidence="3" type="ORF">AMJ82_01710</name>
</gene>
<evidence type="ECO:0000259" key="2">
    <source>
        <dbReference type="Pfam" id="PF00857"/>
    </source>
</evidence>
<protein>
    <recommendedName>
        <fullName evidence="2">Isochorismatase-like domain-containing protein</fullName>
    </recommendedName>
</protein>
<dbReference type="CDD" id="cd00431">
    <property type="entry name" value="cysteine_hydrolases"/>
    <property type="match status" value="1"/>
</dbReference>
<evidence type="ECO:0000256" key="1">
    <source>
        <dbReference type="ARBA" id="ARBA00022801"/>
    </source>
</evidence>
<dbReference type="InterPro" id="IPR016291">
    <property type="entry name" value="Isochorismatase"/>
</dbReference>
<dbReference type="InterPro" id="IPR036380">
    <property type="entry name" value="Isochorismatase-like_sf"/>
</dbReference>
<reference evidence="3 4" key="1">
    <citation type="journal article" date="2015" name="Microbiome">
        <title>Genomic resolution of linkages in carbon, nitrogen, and sulfur cycling among widespread estuary sediment bacteria.</title>
        <authorList>
            <person name="Baker B.J."/>
            <person name="Lazar C.S."/>
            <person name="Teske A.P."/>
            <person name="Dick G.J."/>
        </authorList>
    </citation>
    <scope>NUCLEOTIDE SEQUENCE [LARGE SCALE GENOMIC DNA]</scope>
    <source>
        <strain evidence="3">SM23_40</strain>
    </source>
</reference>
<evidence type="ECO:0000313" key="3">
    <source>
        <dbReference type="EMBL" id="KPK71162.1"/>
    </source>
</evidence>
<name>A0A0S8GHR1_UNCT6</name>
<accession>A0A0S8GHR1</accession>
<evidence type="ECO:0000313" key="4">
    <source>
        <dbReference type="Proteomes" id="UP000051717"/>
    </source>
</evidence>
<feature type="domain" description="Isochorismatase-like" evidence="2">
    <location>
        <begin position="36"/>
        <end position="211"/>
    </location>
</feature>
<proteinExistence type="predicted"/>